<feature type="chain" id="PRO_5030106602" evidence="2">
    <location>
        <begin position="21"/>
        <end position="385"/>
    </location>
</feature>
<sequence>MRSIYVFICAALCCVGLACSDDAEQANNEGWDIGHEDAGEDAGEDAHSDTGRDGGDDGGGQDGGTVNYEVVFELVNESGGTVYAHDQIAGMPCAFGDNHWLSVNRNGVSWMRLSDGCHVCNCDEPDDCAVCAYDCPGQPMREWTELADGEARRFTWDGRIWETTEEGCEMPELAVGQPLEAEFCWGTGFDDENYAITGSRCLPVDFELEPGGQVVRVEIPERETHDITFRMINETGKDLYANPDGATQEYGCYGSWYTVGNGDETYTLMSSCGLCDCSTVEQNPDEMCHEPCPDIACPAPTEEAYRFAAGEELSDTWSGKLWAPDQVGDQACERQTAPPQDELVATFCYAEEVVDGGGYASLGPTTCQQVSFDRLADDEVVLRLQ</sequence>
<evidence type="ECO:0000256" key="2">
    <source>
        <dbReference type="SAM" id="SignalP"/>
    </source>
</evidence>
<accession>A0A5B8Y9V1</accession>
<dbReference type="RefSeq" id="WP_141199297.1">
    <property type="nucleotide sequence ID" value="NZ_CP041186.1"/>
</dbReference>
<dbReference type="AlphaFoldDB" id="A0A4Y6PX03"/>
<name>A0A4Y6PX03_PERCE</name>
<feature type="region of interest" description="Disordered" evidence="1">
    <location>
        <begin position="30"/>
        <end position="62"/>
    </location>
</feature>
<dbReference type="PROSITE" id="PS51257">
    <property type="entry name" value="PROKAR_LIPOPROTEIN"/>
    <property type="match status" value="1"/>
</dbReference>
<feature type="compositionally biased region" description="Basic and acidic residues" evidence="1">
    <location>
        <begin position="44"/>
        <end position="55"/>
    </location>
</feature>
<keyword evidence="4" id="KW-1185">Reference proteome</keyword>
<organism evidence="3 4">
    <name type="scientific">Persicimonas caeni</name>
    <dbReference type="NCBI Taxonomy" id="2292766"/>
    <lineage>
        <taxon>Bacteria</taxon>
        <taxon>Deltaproteobacteria</taxon>
        <taxon>Bradymonadales</taxon>
        <taxon>Bradymonadaceae</taxon>
        <taxon>Persicimonas</taxon>
    </lineage>
</organism>
<proteinExistence type="predicted"/>
<dbReference type="EMBL" id="CP041186">
    <property type="protein sequence ID" value="QDG52836.1"/>
    <property type="molecule type" value="Genomic_DNA"/>
</dbReference>
<evidence type="ECO:0000313" key="3">
    <source>
        <dbReference type="EMBL" id="QDG52836.1"/>
    </source>
</evidence>
<accession>A0A4Y6PX03</accession>
<gene>
    <name evidence="3" type="ORF">FIV42_19420</name>
</gene>
<dbReference type="Proteomes" id="UP000315995">
    <property type="component" value="Chromosome"/>
</dbReference>
<feature type="signal peptide" evidence="2">
    <location>
        <begin position="1"/>
        <end position="20"/>
    </location>
</feature>
<protein>
    <submittedName>
        <fullName evidence="3">Uncharacterized protein</fullName>
    </submittedName>
</protein>
<keyword evidence="2" id="KW-0732">Signal</keyword>
<reference evidence="3 4" key="1">
    <citation type="submission" date="2019-06" db="EMBL/GenBank/DDBJ databases">
        <title>Persicimonas caeni gen. nov., sp. nov., a predatory bacterium isolated from solar saltern.</title>
        <authorList>
            <person name="Wang S."/>
        </authorList>
    </citation>
    <scope>NUCLEOTIDE SEQUENCE [LARGE SCALE GENOMIC DNA]</scope>
    <source>
        <strain evidence="3 4">YN101</strain>
    </source>
</reference>
<evidence type="ECO:0000256" key="1">
    <source>
        <dbReference type="SAM" id="MobiDB-lite"/>
    </source>
</evidence>
<evidence type="ECO:0000313" key="4">
    <source>
        <dbReference type="Proteomes" id="UP000315995"/>
    </source>
</evidence>
<dbReference type="OrthoDB" id="10012325at2"/>